<keyword evidence="2" id="KW-0012">Acyltransferase</keyword>
<proteinExistence type="predicted"/>
<comment type="caution">
    <text evidence="2">The sequence shown here is derived from an EMBL/GenBank/DDBJ whole genome shotgun (WGS) entry which is preliminary data.</text>
</comment>
<evidence type="ECO:0000256" key="1">
    <source>
        <dbReference type="SAM" id="SignalP"/>
    </source>
</evidence>
<dbReference type="OrthoDB" id="8750598at2"/>
<accession>A0A4V3YWZ2</accession>
<dbReference type="AlphaFoldDB" id="A0A4V3YWZ2"/>
<feature type="chain" id="PRO_5020307853" evidence="1">
    <location>
        <begin position="24"/>
        <end position="183"/>
    </location>
</feature>
<dbReference type="Proteomes" id="UP000306236">
    <property type="component" value="Unassembled WGS sequence"/>
</dbReference>
<evidence type="ECO:0000313" key="3">
    <source>
        <dbReference type="Proteomes" id="UP000306236"/>
    </source>
</evidence>
<organism evidence="2 3">
    <name type="scientific">Lampropedia aestuarii</name>
    <dbReference type="NCBI Taxonomy" id="2562762"/>
    <lineage>
        <taxon>Bacteria</taxon>
        <taxon>Pseudomonadati</taxon>
        <taxon>Pseudomonadota</taxon>
        <taxon>Betaproteobacteria</taxon>
        <taxon>Burkholderiales</taxon>
        <taxon>Comamonadaceae</taxon>
        <taxon>Lampropedia</taxon>
    </lineage>
</organism>
<dbReference type="PROSITE" id="PS51257">
    <property type="entry name" value="PROKAR_LIPOPROTEIN"/>
    <property type="match status" value="1"/>
</dbReference>
<feature type="signal peptide" evidence="1">
    <location>
        <begin position="1"/>
        <end position="23"/>
    </location>
</feature>
<dbReference type="GO" id="GO:0016746">
    <property type="term" value="F:acyltransferase activity"/>
    <property type="evidence" value="ECO:0007669"/>
    <property type="project" value="UniProtKB-KW"/>
</dbReference>
<dbReference type="RefSeq" id="WP_136406487.1">
    <property type="nucleotide sequence ID" value="NZ_SSWX01000011.1"/>
</dbReference>
<protein>
    <submittedName>
        <fullName evidence="2">UDP-N-acetylglucosamine acyltransferase</fullName>
    </submittedName>
</protein>
<keyword evidence="3" id="KW-1185">Reference proteome</keyword>
<keyword evidence="2" id="KW-0808">Transferase</keyword>
<keyword evidence="1" id="KW-0732">Signal</keyword>
<reference evidence="2 3" key="1">
    <citation type="submission" date="2019-04" db="EMBL/GenBank/DDBJ databases">
        <title>Lampropedia sp YIM MLB12 draf genome.</title>
        <authorList>
            <person name="Wang Y.-X."/>
        </authorList>
    </citation>
    <scope>NUCLEOTIDE SEQUENCE [LARGE SCALE GENOMIC DNA]</scope>
    <source>
        <strain evidence="2 3">YIM MLB12</strain>
    </source>
</reference>
<sequence length="183" mass="20123">MKLWKLAALSLAIGLAGCQSPSAYDFAVTDVHTSTQKIDAQLGTVTVTMDSSDKRADLPKRYQGVDRYWQESLQEALKRSAIFKATAGHTADLQVTILAVEFPSLAVDFKTQTIARYALVDKRSGAVLFSKEVQAEGEVPSDYAFIGRTRARESINRSAQNNIKQFLQQLEAVDIRMPAAPAK</sequence>
<gene>
    <name evidence="2" type="ORF">E8K88_09785</name>
</gene>
<dbReference type="EMBL" id="SSWX01000011">
    <property type="protein sequence ID" value="THJ33212.1"/>
    <property type="molecule type" value="Genomic_DNA"/>
</dbReference>
<name>A0A4V3YWZ2_9BURK</name>
<evidence type="ECO:0000313" key="2">
    <source>
        <dbReference type="EMBL" id="THJ33212.1"/>
    </source>
</evidence>